<dbReference type="EMBL" id="NJHN03000090">
    <property type="protein sequence ID" value="KAH9416526.1"/>
    <property type="molecule type" value="Genomic_DNA"/>
</dbReference>
<accession>A0ABQ8J1T3</accession>
<proteinExistence type="predicted"/>
<comment type="caution">
    <text evidence="2">The sequence shown here is derived from an EMBL/GenBank/DDBJ whole genome shotgun (WGS) entry which is preliminary data.</text>
</comment>
<sequence>MVINGHSVMAGTRKPFILPQRINRHKNESSIPMFDVGDNSDLSYRKNRQGSGQRRQHQQQQPERKRTAGLRTQRSGRRRNLFRQSSDSIFVQQPDSSSNSNKQNVVIEHQQQQPKQNTEIDKKTTYKMEYGDRSLYCPALDVVNNSTTNGQTINYPYKKTNEIGGHKYYNTVDK</sequence>
<evidence type="ECO:0000313" key="2">
    <source>
        <dbReference type="EMBL" id="KAH9416526.1"/>
    </source>
</evidence>
<feature type="compositionally biased region" description="Polar residues" evidence="1">
    <location>
        <begin position="82"/>
        <end position="117"/>
    </location>
</feature>
<feature type="compositionally biased region" description="Low complexity" evidence="1">
    <location>
        <begin position="49"/>
        <end position="61"/>
    </location>
</feature>
<dbReference type="Proteomes" id="UP000887458">
    <property type="component" value="Unassembled WGS sequence"/>
</dbReference>
<evidence type="ECO:0000313" key="3">
    <source>
        <dbReference type="Proteomes" id="UP000887458"/>
    </source>
</evidence>
<protein>
    <submittedName>
        <fullName evidence="2">Uncharacterized protein</fullName>
    </submittedName>
</protein>
<name>A0ABQ8J1T3_DERPT</name>
<organism evidence="2 3">
    <name type="scientific">Dermatophagoides pteronyssinus</name>
    <name type="common">European house dust mite</name>
    <dbReference type="NCBI Taxonomy" id="6956"/>
    <lineage>
        <taxon>Eukaryota</taxon>
        <taxon>Metazoa</taxon>
        <taxon>Ecdysozoa</taxon>
        <taxon>Arthropoda</taxon>
        <taxon>Chelicerata</taxon>
        <taxon>Arachnida</taxon>
        <taxon>Acari</taxon>
        <taxon>Acariformes</taxon>
        <taxon>Sarcoptiformes</taxon>
        <taxon>Astigmata</taxon>
        <taxon>Psoroptidia</taxon>
        <taxon>Analgoidea</taxon>
        <taxon>Pyroglyphidae</taxon>
        <taxon>Dermatophagoidinae</taxon>
        <taxon>Dermatophagoides</taxon>
    </lineage>
</organism>
<reference evidence="2 3" key="2">
    <citation type="journal article" date="2022" name="Mol. Biol. Evol.">
        <title>Comparative Genomics Reveals Insights into the Divergent Evolution of Astigmatic Mites and Household Pest Adaptations.</title>
        <authorList>
            <person name="Xiong Q."/>
            <person name="Wan A.T."/>
            <person name="Liu X."/>
            <person name="Fung C.S."/>
            <person name="Xiao X."/>
            <person name="Malainual N."/>
            <person name="Hou J."/>
            <person name="Wang L."/>
            <person name="Wang M."/>
            <person name="Yang K.Y."/>
            <person name="Cui Y."/>
            <person name="Leung E.L."/>
            <person name="Nong W."/>
            <person name="Shin S.K."/>
            <person name="Au S.W."/>
            <person name="Jeong K.Y."/>
            <person name="Chew F.T."/>
            <person name="Hui J.H."/>
            <person name="Leung T.F."/>
            <person name="Tungtrongchitr A."/>
            <person name="Zhong N."/>
            <person name="Liu Z."/>
            <person name="Tsui S.K."/>
        </authorList>
    </citation>
    <scope>NUCLEOTIDE SEQUENCE [LARGE SCALE GENOMIC DNA]</scope>
    <source>
        <strain evidence="2">Derp</strain>
    </source>
</reference>
<gene>
    <name evidence="2" type="ORF">DERP_009889</name>
</gene>
<evidence type="ECO:0000256" key="1">
    <source>
        <dbReference type="SAM" id="MobiDB-lite"/>
    </source>
</evidence>
<keyword evidence="3" id="KW-1185">Reference proteome</keyword>
<feature type="region of interest" description="Disordered" evidence="1">
    <location>
        <begin position="20"/>
        <end position="121"/>
    </location>
</feature>
<reference evidence="2 3" key="1">
    <citation type="journal article" date="2018" name="J. Allergy Clin. Immunol.">
        <title>High-quality assembly of Dermatophagoides pteronyssinus genome and transcriptome reveals a wide range of novel allergens.</title>
        <authorList>
            <person name="Liu X.Y."/>
            <person name="Yang K.Y."/>
            <person name="Wang M.Q."/>
            <person name="Kwok J.S."/>
            <person name="Zeng X."/>
            <person name="Yang Z."/>
            <person name="Xiao X.J."/>
            <person name="Lau C.P."/>
            <person name="Li Y."/>
            <person name="Huang Z.M."/>
            <person name="Ba J.G."/>
            <person name="Yim A.K."/>
            <person name="Ouyang C.Y."/>
            <person name="Ngai S.M."/>
            <person name="Chan T.F."/>
            <person name="Leung E.L."/>
            <person name="Liu L."/>
            <person name="Liu Z.G."/>
            <person name="Tsui S.K."/>
        </authorList>
    </citation>
    <scope>NUCLEOTIDE SEQUENCE [LARGE SCALE GENOMIC DNA]</scope>
    <source>
        <strain evidence="2">Derp</strain>
    </source>
</reference>